<sequence>MSSHQQQLSLLPADPPRWGGPAAVPADPIVTSGRTEYTVRCDGPGGCGHLHRHTGPGIRTAPCGATYTVPAGDDELADDTS</sequence>
<proteinExistence type="predicted"/>
<evidence type="ECO:0000256" key="1">
    <source>
        <dbReference type="SAM" id="MobiDB-lite"/>
    </source>
</evidence>
<dbReference type="AlphaFoldDB" id="A0A4Y3VBB9"/>
<protein>
    <submittedName>
        <fullName evidence="2">Uncharacterized protein</fullName>
    </submittedName>
</protein>
<name>A0A4Y3VBB9_9ACTN</name>
<accession>A0A4Y3VBB9</accession>
<evidence type="ECO:0000313" key="3">
    <source>
        <dbReference type="Proteomes" id="UP000317881"/>
    </source>
</evidence>
<dbReference type="Proteomes" id="UP000317881">
    <property type="component" value="Unassembled WGS sequence"/>
</dbReference>
<evidence type="ECO:0000313" key="2">
    <source>
        <dbReference type="EMBL" id="GEC02979.1"/>
    </source>
</evidence>
<reference evidence="2 3" key="1">
    <citation type="submission" date="2019-06" db="EMBL/GenBank/DDBJ databases">
        <title>Whole genome shotgun sequence of Streptomyces spinoverrucosus NBRC 14228.</title>
        <authorList>
            <person name="Hosoyama A."/>
            <person name="Uohara A."/>
            <person name="Ohji S."/>
            <person name="Ichikawa N."/>
        </authorList>
    </citation>
    <scope>NUCLEOTIDE SEQUENCE [LARGE SCALE GENOMIC DNA]</scope>
    <source>
        <strain evidence="2 3">NBRC 14228</strain>
    </source>
</reference>
<organism evidence="2 3">
    <name type="scientific">Streptomyces spinoverrucosus</name>
    <dbReference type="NCBI Taxonomy" id="284043"/>
    <lineage>
        <taxon>Bacteria</taxon>
        <taxon>Bacillati</taxon>
        <taxon>Actinomycetota</taxon>
        <taxon>Actinomycetes</taxon>
        <taxon>Kitasatosporales</taxon>
        <taxon>Streptomycetaceae</taxon>
        <taxon>Streptomyces</taxon>
    </lineage>
</organism>
<keyword evidence="3" id="KW-1185">Reference proteome</keyword>
<feature type="region of interest" description="Disordered" evidence="1">
    <location>
        <begin position="1"/>
        <end position="27"/>
    </location>
</feature>
<dbReference type="RefSeq" id="WP_141307194.1">
    <property type="nucleotide sequence ID" value="NZ_BJND01000005.1"/>
</dbReference>
<gene>
    <name evidence="2" type="ORF">SSP24_06340</name>
</gene>
<dbReference type="EMBL" id="BJND01000005">
    <property type="protein sequence ID" value="GEC02979.1"/>
    <property type="molecule type" value="Genomic_DNA"/>
</dbReference>
<dbReference type="OrthoDB" id="4246395at2"/>
<comment type="caution">
    <text evidence="2">The sequence shown here is derived from an EMBL/GenBank/DDBJ whole genome shotgun (WGS) entry which is preliminary data.</text>
</comment>